<dbReference type="Gene3D" id="3.40.630.30">
    <property type="match status" value="1"/>
</dbReference>
<dbReference type="Pfam" id="PF08445">
    <property type="entry name" value="FR47"/>
    <property type="match status" value="1"/>
</dbReference>
<reference evidence="3" key="1">
    <citation type="journal article" date="2019" name="Int. J. Syst. Evol. Microbiol.">
        <title>The Global Catalogue of Microorganisms (GCM) 10K type strain sequencing project: providing services to taxonomists for standard genome sequencing and annotation.</title>
        <authorList>
            <consortium name="The Broad Institute Genomics Platform"/>
            <consortium name="The Broad Institute Genome Sequencing Center for Infectious Disease"/>
            <person name="Wu L."/>
            <person name="Ma J."/>
        </authorList>
    </citation>
    <scope>NUCLEOTIDE SEQUENCE [LARGE SCALE GENOMIC DNA]</scope>
    <source>
        <strain evidence="3">JCM 31920</strain>
    </source>
</reference>
<dbReference type="EMBL" id="BAABEY010000018">
    <property type="protein sequence ID" value="GAA4438154.1"/>
    <property type="molecule type" value="Genomic_DNA"/>
</dbReference>
<keyword evidence="3" id="KW-1185">Reference proteome</keyword>
<accession>A0ABP8LYR9</accession>
<dbReference type="InterPro" id="IPR000182">
    <property type="entry name" value="GNAT_dom"/>
</dbReference>
<dbReference type="CDD" id="cd04301">
    <property type="entry name" value="NAT_SF"/>
    <property type="match status" value="1"/>
</dbReference>
<sequence>MFTPLNNPVWHALGEAHAPFRLELQDNVRFYHPDYCRFGAFSAPADLTDSINRYAAQSGAPFFLVGENPSVTALQGQLEEVVCDQMVLHDPIKATINYPIQALNGGYEDDLYALVNLVQPGYFCPRTPEMGAYSGIFVEGKLVAAAGERMKLASFTEISAVVTHPEFTGRGFAKQLVAHCADKIYGEGKTPFLHVTSNNESAIGLYKKLGFRFRRKMSFWKVTYNRTNFSSKE</sequence>
<dbReference type="SUPFAM" id="SSF55729">
    <property type="entry name" value="Acyl-CoA N-acyltransferases (Nat)"/>
    <property type="match status" value="1"/>
</dbReference>
<organism evidence="2 3">
    <name type="scientific">Ravibacter arvi</name>
    <dbReference type="NCBI Taxonomy" id="2051041"/>
    <lineage>
        <taxon>Bacteria</taxon>
        <taxon>Pseudomonadati</taxon>
        <taxon>Bacteroidota</taxon>
        <taxon>Cytophagia</taxon>
        <taxon>Cytophagales</taxon>
        <taxon>Spirosomataceae</taxon>
        <taxon>Ravibacter</taxon>
    </lineage>
</organism>
<dbReference type="InterPro" id="IPR016181">
    <property type="entry name" value="Acyl_CoA_acyltransferase"/>
</dbReference>
<comment type="caution">
    <text evidence="2">The sequence shown here is derived from an EMBL/GenBank/DDBJ whole genome shotgun (WGS) entry which is preliminary data.</text>
</comment>
<protein>
    <recommendedName>
        <fullName evidence="1">N-acetyltransferase domain-containing protein</fullName>
    </recommendedName>
</protein>
<dbReference type="RefSeq" id="WP_345028210.1">
    <property type="nucleotide sequence ID" value="NZ_BAABEY010000018.1"/>
</dbReference>
<name>A0ABP8LYR9_9BACT</name>
<proteinExistence type="predicted"/>
<dbReference type="PROSITE" id="PS51186">
    <property type="entry name" value="GNAT"/>
    <property type="match status" value="1"/>
</dbReference>
<gene>
    <name evidence="2" type="ORF">GCM10023091_18380</name>
</gene>
<evidence type="ECO:0000313" key="3">
    <source>
        <dbReference type="Proteomes" id="UP001501508"/>
    </source>
</evidence>
<dbReference type="Proteomes" id="UP001501508">
    <property type="component" value="Unassembled WGS sequence"/>
</dbReference>
<evidence type="ECO:0000259" key="1">
    <source>
        <dbReference type="PROSITE" id="PS51186"/>
    </source>
</evidence>
<feature type="domain" description="N-acetyltransferase" evidence="1">
    <location>
        <begin position="98"/>
        <end position="230"/>
    </location>
</feature>
<evidence type="ECO:0000313" key="2">
    <source>
        <dbReference type="EMBL" id="GAA4438154.1"/>
    </source>
</evidence>
<dbReference type="InterPro" id="IPR013653">
    <property type="entry name" value="GCN5-like_dom"/>
</dbReference>